<sequence length="434" mass="45717">MTTAQLRRLTGPTARPALLAAAQRLIPVFDELAAGAVAREADHVIDHDAIDRLRAAGYTTLRIPTEFGGAGLGLAEFYPFVIELGAADPNLVQALRAHLLCVEQLLAAPQGERRARWLQRIGAGAVVGNAVTEVDNRVGQVTTRVSRDGDAFRLDGTKYYSTGSLYADWIQVHAEDEEGRSVWAFVPSDAPGVTMTDDWDGFGQQLTASGTTVFTGVPVAADEVVSSPYSTAASHAQALAQSVHLANLAGIAQSIVRDATAYVAGRTRSYSHANTPLPRHDPQVQQVIGELSATAYAARAIFLTFVDELAEVQHRVAAGVATDDDYTAIDISAYQAQLAIAPSVLRAATQLFEVGGASQTSRARGLDRHWRNARVLAQHNPLIFRARLAGSHLLNGGHRAVQYTVGTAPAAVGAPAATSSTAGAAADSGFPVGS</sequence>
<dbReference type="Pfam" id="PF02770">
    <property type="entry name" value="Acyl-CoA_dh_M"/>
    <property type="match status" value="1"/>
</dbReference>
<evidence type="ECO:0000256" key="10">
    <source>
        <dbReference type="ARBA" id="ARBA00034345"/>
    </source>
</evidence>
<proteinExistence type="inferred from homology"/>
<keyword evidence="2" id="KW-0285">Flavoprotein</keyword>
<dbReference type="EC" id="1.14.14.21" evidence="9"/>
<dbReference type="KEGG" id="rain:Rai3103_15270"/>
<accession>A0A5Q2FCV3</accession>
<feature type="domain" description="Acyl-CoA dehydrogenase C-terminal" evidence="16">
    <location>
        <begin position="246"/>
        <end position="380"/>
    </location>
</feature>
<dbReference type="Gene3D" id="2.40.110.10">
    <property type="entry name" value="Butyryl-CoA Dehydrogenase, subunit A, domain 2"/>
    <property type="match status" value="1"/>
</dbReference>
<evidence type="ECO:0000256" key="9">
    <source>
        <dbReference type="ARBA" id="ARBA00034328"/>
    </source>
</evidence>
<comment type="catalytic activity">
    <reaction evidence="12">
        <text>dibenzothiophene 5-oxide + FMNH2 + O2 = dibenzothiophene 5,5-dioxide + FMN + H2O + H(+)</text>
        <dbReference type="Rhea" id="RHEA:49080"/>
        <dbReference type="ChEBI" id="CHEBI:15377"/>
        <dbReference type="ChEBI" id="CHEBI:15378"/>
        <dbReference type="ChEBI" id="CHEBI:15379"/>
        <dbReference type="ChEBI" id="CHEBI:23683"/>
        <dbReference type="ChEBI" id="CHEBI:57618"/>
        <dbReference type="ChEBI" id="CHEBI:58210"/>
        <dbReference type="ChEBI" id="CHEBI:90356"/>
    </reaction>
</comment>
<dbReference type="SUPFAM" id="SSF56645">
    <property type="entry name" value="Acyl-CoA dehydrogenase NM domain-like"/>
    <property type="match status" value="1"/>
</dbReference>
<evidence type="ECO:0000256" key="2">
    <source>
        <dbReference type="ARBA" id="ARBA00022630"/>
    </source>
</evidence>
<feature type="domain" description="Acyl-CoA dehydrogenase/oxidase N-terminal" evidence="15">
    <location>
        <begin position="31"/>
        <end position="124"/>
    </location>
</feature>
<dbReference type="Proteomes" id="UP000386847">
    <property type="component" value="Chromosome"/>
</dbReference>
<dbReference type="Pfam" id="PF02771">
    <property type="entry name" value="Acyl-CoA_dh_N"/>
    <property type="match status" value="1"/>
</dbReference>
<gene>
    <name evidence="17" type="ORF">Rai3103_15270</name>
</gene>
<evidence type="ECO:0000256" key="8">
    <source>
        <dbReference type="ARBA" id="ARBA00034317"/>
    </source>
</evidence>
<dbReference type="Gene3D" id="1.10.540.10">
    <property type="entry name" value="Acyl-CoA dehydrogenase/oxidase, N-terminal domain"/>
    <property type="match status" value="1"/>
</dbReference>
<dbReference type="SUPFAM" id="SSF47203">
    <property type="entry name" value="Acyl-CoA dehydrogenase C-terminal domain-like"/>
    <property type="match status" value="1"/>
</dbReference>
<keyword evidence="5" id="KW-0560">Oxidoreductase</keyword>
<dbReference type="Gene3D" id="1.20.140.10">
    <property type="entry name" value="Butyryl-CoA Dehydrogenase, subunit A, domain 3"/>
    <property type="match status" value="1"/>
</dbReference>
<keyword evidence="4" id="KW-0547">Nucleotide-binding</keyword>
<dbReference type="InterPro" id="IPR046373">
    <property type="entry name" value="Acyl-CoA_Oxase/DH_mid-dom_sf"/>
</dbReference>
<keyword evidence="18" id="KW-1185">Reference proteome</keyword>
<dbReference type="InterPro" id="IPR006091">
    <property type="entry name" value="Acyl-CoA_Oxase/DH_mid-dom"/>
</dbReference>
<dbReference type="PANTHER" id="PTHR43884:SF12">
    <property type="entry name" value="ISOVALERYL-COA DEHYDROGENASE, MITOCHONDRIAL-RELATED"/>
    <property type="match status" value="1"/>
</dbReference>
<dbReference type="PANTHER" id="PTHR43884">
    <property type="entry name" value="ACYL-COA DEHYDROGENASE"/>
    <property type="match status" value="1"/>
</dbReference>
<evidence type="ECO:0000313" key="18">
    <source>
        <dbReference type="Proteomes" id="UP000386847"/>
    </source>
</evidence>
<dbReference type="InterPro" id="IPR009100">
    <property type="entry name" value="AcylCoA_DH/oxidase_NM_dom_sf"/>
</dbReference>
<evidence type="ECO:0000256" key="1">
    <source>
        <dbReference type="ARBA" id="ARBA00004496"/>
    </source>
</evidence>
<evidence type="ECO:0000256" key="11">
    <source>
        <dbReference type="ARBA" id="ARBA00047859"/>
    </source>
</evidence>
<dbReference type="InterPro" id="IPR037069">
    <property type="entry name" value="AcylCoA_DH/ox_N_sf"/>
</dbReference>
<evidence type="ECO:0000256" key="13">
    <source>
        <dbReference type="ARBA" id="ARBA00049456"/>
    </source>
</evidence>
<evidence type="ECO:0000259" key="15">
    <source>
        <dbReference type="Pfam" id="PF02771"/>
    </source>
</evidence>
<comment type="catalytic activity">
    <reaction evidence="13">
        <text>dibenzothiophene + 2 FMNH2 + 2 O2 = dibenzothiophene 5,5-dioxide + 2 FMN + 2 H2O + 2 H(+)</text>
        <dbReference type="Rhea" id="RHEA:49072"/>
        <dbReference type="ChEBI" id="CHEBI:15377"/>
        <dbReference type="ChEBI" id="CHEBI:15378"/>
        <dbReference type="ChEBI" id="CHEBI:15379"/>
        <dbReference type="ChEBI" id="CHEBI:23681"/>
        <dbReference type="ChEBI" id="CHEBI:57618"/>
        <dbReference type="ChEBI" id="CHEBI:58210"/>
        <dbReference type="ChEBI" id="CHEBI:90356"/>
        <dbReference type="EC" id="1.14.14.21"/>
    </reaction>
</comment>
<evidence type="ECO:0000259" key="16">
    <source>
        <dbReference type="Pfam" id="PF08028"/>
    </source>
</evidence>
<comment type="pathway">
    <text evidence="7">Sulfur metabolism; dibenzothiophene degradation.</text>
</comment>
<evidence type="ECO:0000256" key="3">
    <source>
        <dbReference type="ARBA" id="ARBA00022643"/>
    </source>
</evidence>
<reference evidence="17 18" key="1">
    <citation type="submission" date="2019-10" db="EMBL/GenBank/DDBJ databases">
        <title>Genomic analysis of Raineyella sp. CBA3103.</title>
        <authorList>
            <person name="Roh S.W."/>
        </authorList>
    </citation>
    <scope>NUCLEOTIDE SEQUENCE [LARGE SCALE GENOMIC DNA]</scope>
    <source>
        <strain evidence="17 18">CBA3103</strain>
    </source>
</reference>
<evidence type="ECO:0000256" key="7">
    <source>
        <dbReference type="ARBA" id="ARBA00034307"/>
    </source>
</evidence>
<name>A0A5Q2FCV3_9ACTN</name>
<organism evidence="17 18">
    <name type="scientific">Raineyella fluvialis</name>
    <dbReference type="NCBI Taxonomy" id="2662261"/>
    <lineage>
        <taxon>Bacteria</taxon>
        <taxon>Bacillati</taxon>
        <taxon>Actinomycetota</taxon>
        <taxon>Actinomycetes</taxon>
        <taxon>Propionibacteriales</taxon>
        <taxon>Propionibacteriaceae</taxon>
        <taxon>Raineyella</taxon>
    </lineage>
</organism>
<dbReference type="Pfam" id="PF08028">
    <property type="entry name" value="Acyl-CoA_dh_2"/>
    <property type="match status" value="1"/>
</dbReference>
<evidence type="ECO:0000256" key="5">
    <source>
        <dbReference type="ARBA" id="ARBA00023002"/>
    </source>
</evidence>
<dbReference type="GO" id="GO:0005737">
    <property type="term" value="C:cytoplasm"/>
    <property type="evidence" value="ECO:0007669"/>
    <property type="project" value="UniProtKB-SubCell"/>
</dbReference>
<comment type="subcellular location">
    <subcellularLocation>
        <location evidence="1">Cytoplasm</location>
    </subcellularLocation>
</comment>
<dbReference type="InterPro" id="IPR013107">
    <property type="entry name" value="Acyl-CoA_DH_C"/>
</dbReference>
<evidence type="ECO:0000256" key="4">
    <source>
        <dbReference type="ARBA" id="ARBA00022741"/>
    </source>
</evidence>
<evidence type="ECO:0000259" key="14">
    <source>
        <dbReference type="Pfam" id="PF02770"/>
    </source>
</evidence>
<dbReference type="AlphaFoldDB" id="A0A5Q2FCV3"/>
<protein>
    <recommendedName>
        <fullName evidence="10">Dibenzothiophene monooxygenase</fullName>
        <ecNumber evidence="9">1.14.14.21</ecNumber>
    </recommendedName>
</protein>
<dbReference type="GO" id="GO:0008470">
    <property type="term" value="F:3-methylbutanoyl-CoA dehydrogenase activity"/>
    <property type="evidence" value="ECO:0007669"/>
    <property type="project" value="TreeGrafter"/>
</dbReference>
<comment type="similarity">
    <text evidence="8">Belongs to the DszC flavin monooxygenase family.</text>
</comment>
<keyword evidence="6" id="KW-0503">Monooxygenase</keyword>
<comment type="catalytic activity">
    <reaction evidence="11">
        <text>dibenzothiophene + FMNH2 + O2 = dibenzothiophene 5-oxide + FMN + H2O + H(+)</text>
        <dbReference type="Rhea" id="RHEA:49076"/>
        <dbReference type="ChEBI" id="CHEBI:15377"/>
        <dbReference type="ChEBI" id="CHEBI:15378"/>
        <dbReference type="ChEBI" id="CHEBI:15379"/>
        <dbReference type="ChEBI" id="CHEBI:23681"/>
        <dbReference type="ChEBI" id="CHEBI:23683"/>
        <dbReference type="ChEBI" id="CHEBI:57618"/>
        <dbReference type="ChEBI" id="CHEBI:58210"/>
    </reaction>
</comment>
<dbReference type="InterPro" id="IPR013786">
    <property type="entry name" value="AcylCoA_DH/ox_N"/>
</dbReference>
<dbReference type="EMBL" id="CP045725">
    <property type="protein sequence ID" value="QGF24762.1"/>
    <property type="molecule type" value="Genomic_DNA"/>
</dbReference>
<dbReference type="RefSeq" id="WP_153573291.1">
    <property type="nucleotide sequence ID" value="NZ_CP045725.1"/>
</dbReference>
<evidence type="ECO:0000313" key="17">
    <source>
        <dbReference type="EMBL" id="QGF24762.1"/>
    </source>
</evidence>
<dbReference type="InterPro" id="IPR036250">
    <property type="entry name" value="AcylCo_DH-like_C"/>
</dbReference>
<evidence type="ECO:0000256" key="12">
    <source>
        <dbReference type="ARBA" id="ARBA00048445"/>
    </source>
</evidence>
<evidence type="ECO:0000256" key="6">
    <source>
        <dbReference type="ARBA" id="ARBA00023033"/>
    </source>
</evidence>
<dbReference type="PIRSF" id="PIRSF016578">
    <property type="entry name" value="HsaA"/>
    <property type="match status" value="1"/>
</dbReference>
<keyword evidence="3" id="KW-0288">FMN</keyword>
<dbReference type="GO" id="GO:0050660">
    <property type="term" value="F:flavin adenine dinucleotide binding"/>
    <property type="evidence" value="ECO:0007669"/>
    <property type="project" value="InterPro"/>
</dbReference>
<dbReference type="GO" id="GO:0006552">
    <property type="term" value="P:L-leucine catabolic process"/>
    <property type="evidence" value="ECO:0007669"/>
    <property type="project" value="TreeGrafter"/>
</dbReference>
<dbReference type="GO" id="GO:0004497">
    <property type="term" value="F:monooxygenase activity"/>
    <property type="evidence" value="ECO:0007669"/>
    <property type="project" value="UniProtKB-KW"/>
</dbReference>
<feature type="domain" description="Acyl-CoA oxidase/dehydrogenase middle" evidence="14">
    <location>
        <begin position="140"/>
        <end position="217"/>
    </location>
</feature>